<dbReference type="EMBL" id="CAJJDO010000057">
    <property type="protein sequence ID" value="CAD8172300.1"/>
    <property type="molecule type" value="Genomic_DNA"/>
</dbReference>
<evidence type="ECO:0008006" key="4">
    <source>
        <dbReference type="Google" id="ProtNLM"/>
    </source>
</evidence>
<feature type="transmembrane region" description="Helical" evidence="1">
    <location>
        <begin position="33"/>
        <end position="57"/>
    </location>
</feature>
<accession>A0A8S1V4L0</accession>
<keyword evidence="3" id="KW-1185">Reference proteome</keyword>
<dbReference type="PANTHER" id="PTHR12621:SF7">
    <property type="entry name" value="CYSTEINE AND HISTIDINE-RICH DOMAIN-CONTAINING PROTEIN 1"/>
    <property type="match status" value="1"/>
</dbReference>
<dbReference type="GO" id="GO:0008270">
    <property type="term" value="F:zinc ion binding"/>
    <property type="evidence" value="ECO:0007669"/>
    <property type="project" value="TreeGrafter"/>
</dbReference>
<reference evidence="2" key="1">
    <citation type="submission" date="2021-01" db="EMBL/GenBank/DDBJ databases">
        <authorList>
            <consortium name="Genoscope - CEA"/>
            <person name="William W."/>
        </authorList>
    </citation>
    <scope>NUCLEOTIDE SEQUENCE</scope>
</reference>
<proteinExistence type="predicted"/>
<dbReference type="PANTHER" id="PTHR12621">
    <property type="entry name" value="CYSTEINE AND HISTIDINE-RICH DOMAIN CHORD -CONTAINING PROTEIN"/>
    <property type="match status" value="1"/>
</dbReference>
<name>A0A8S1V4L0_9CILI</name>
<evidence type="ECO:0000256" key="1">
    <source>
        <dbReference type="SAM" id="Phobius"/>
    </source>
</evidence>
<comment type="caution">
    <text evidence="2">The sequence shown here is derived from an EMBL/GenBank/DDBJ whole genome shotgun (WGS) entry which is preliminary data.</text>
</comment>
<keyword evidence="1" id="KW-0812">Transmembrane</keyword>
<dbReference type="Proteomes" id="UP000689195">
    <property type="component" value="Unassembled WGS sequence"/>
</dbReference>
<organism evidence="2 3">
    <name type="scientific">Paramecium pentaurelia</name>
    <dbReference type="NCBI Taxonomy" id="43138"/>
    <lineage>
        <taxon>Eukaryota</taxon>
        <taxon>Sar</taxon>
        <taxon>Alveolata</taxon>
        <taxon>Ciliophora</taxon>
        <taxon>Intramacronucleata</taxon>
        <taxon>Oligohymenophorea</taxon>
        <taxon>Peniculida</taxon>
        <taxon>Parameciidae</taxon>
        <taxon>Paramecium</taxon>
    </lineage>
</organism>
<keyword evidence="1" id="KW-0472">Membrane</keyword>
<keyword evidence="1" id="KW-1133">Transmembrane helix</keyword>
<evidence type="ECO:0000313" key="2">
    <source>
        <dbReference type="EMBL" id="CAD8172300.1"/>
    </source>
</evidence>
<sequence>MNKILNTIDKFDIFGVPISLLTDAKASLYKSKLGGIITLLIGSISLTYFLYVIILWIDHQIPPIVSFKQQTISYAELKLSNSIIELELQDFLGDVDPFRKENNIITPNLYIVLNTTIYDKPIPLFSSEDKPFKISIDNGTIVLNHDYTGNDGRLEMTQYLLVFESCSNLTAVPGGYCADENVINQYLSKFHGFLFLTIKLNQLQYSTGELEEIQKQYYTALEPSRPLYSQVMLKQQETIIDNGILFNNYKQYSFLNNYELINQQVDNFFISQVISQMSKQKYEFKSFGCYLFRIDNIAVTENITLPKLGQILAQVGSIVQVIFLLKYIAIYYNQMLLENQLLYEIVTMYYPEIKKIKLNYFNQLEIKPNSQNSSEYSNQNIKYQYKTFSKRAKEKCRLNNILYEISRLQFIIQQQFGDQVLQQSHQMGGKLSINYLDHQNSKESNRLTVKPANSLDLENEYVLLDPLEILQKQPWS</sequence>
<evidence type="ECO:0000313" key="3">
    <source>
        <dbReference type="Proteomes" id="UP000689195"/>
    </source>
</evidence>
<protein>
    <recommendedName>
        <fullName evidence="4">Transmembrane protein</fullName>
    </recommendedName>
</protein>
<gene>
    <name evidence="2" type="ORF">PPENT_87.1.T0570023</name>
</gene>
<dbReference type="AlphaFoldDB" id="A0A8S1V4L0"/>